<keyword evidence="2" id="KW-1185">Reference proteome</keyword>
<sequence>MRSNEIPRQHFHEDIMTPLRSGRSSFQNFGENISPSVHLSSGGSNVALIDARRESTLAEPAQTREQHKDAAASFGYSMSRQPSVQVPLPRNEVLSMYGENTGAGPALSMGSFKASARSSSQYIRQYPTNQIWSPPEPRGTNARSPRSDMSSKTSFRVTNNGSGFDGAMDDPAESTALMSPNRSPSAKSKSPAKGSPTKMSAITDASPSSPSKKSPVKTKLQNLADRAKGGSKKDKQVKEDPSTMNPEEKRRWKEEWKEKFRDIRKKDREEVKKYKQENPLSPQ</sequence>
<protein>
    <submittedName>
        <fullName evidence="1">Uncharacterized protein</fullName>
    </submittedName>
</protein>
<proteinExistence type="predicted"/>
<dbReference type="Proteomes" id="UP001186974">
    <property type="component" value="Unassembled WGS sequence"/>
</dbReference>
<reference evidence="1" key="1">
    <citation type="submission" date="2024-09" db="EMBL/GenBank/DDBJ databases">
        <title>Black Yeasts Isolated from many extreme environments.</title>
        <authorList>
            <person name="Coleine C."/>
            <person name="Stajich J.E."/>
            <person name="Selbmann L."/>
        </authorList>
    </citation>
    <scope>NUCLEOTIDE SEQUENCE</scope>
    <source>
        <strain evidence="1">CCFEE 5737</strain>
    </source>
</reference>
<evidence type="ECO:0000313" key="1">
    <source>
        <dbReference type="EMBL" id="KAK3073820.1"/>
    </source>
</evidence>
<gene>
    <name evidence="1" type="ORF">LTS18_014363</name>
</gene>
<organism evidence="1 2">
    <name type="scientific">Coniosporium uncinatum</name>
    <dbReference type="NCBI Taxonomy" id="93489"/>
    <lineage>
        <taxon>Eukaryota</taxon>
        <taxon>Fungi</taxon>
        <taxon>Dikarya</taxon>
        <taxon>Ascomycota</taxon>
        <taxon>Pezizomycotina</taxon>
        <taxon>Dothideomycetes</taxon>
        <taxon>Dothideomycetes incertae sedis</taxon>
        <taxon>Coniosporium</taxon>
    </lineage>
</organism>
<evidence type="ECO:0000313" key="2">
    <source>
        <dbReference type="Proteomes" id="UP001186974"/>
    </source>
</evidence>
<name>A0ACC3DH48_9PEZI</name>
<comment type="caution">
    <text evidence="1">The sequence shown here is derived from an EMBL/GenBank/DDBJ whole genome shotgun (WGS) entry which is preliminary data.</text>
</comment>
<accession>A0ACC3DH48</accession>
<dbReference type="EMBL" id="JAWDJW010004585">
    <property type="protein sequence ID" value="KAK3073820.1"/>
    <property type="molecule type" value="Genomic_DNA"/>
</dbReference>